<proteinExistence type="predicted"/>
<evidence type="ECO:0000313" key="2">
    <source>
        <dbReference type="EMBL" id="KAK3915136.1"/>
    </source>
</evidence>
<evidence type="ECO:0000313" key="3">
    <source>
        <dbReference type="Proteomes" id="UP001219518"/>
    </source>
</evidence>
<reference evidence="2" key="2">
    <citation type="journal article" date="2023" name="BMC Genomics">
        <title>Pest status, molecular evolution, and epigenetic factors derived from the genome assembly of Frankliniella fusca, a thysanopteran phytovirus vector.</title>
        <authorList>
            <person name="Catto M.A."/>
            <person name="Labadie P.E."/>
            <person name="Jacobson A.L."/>
            <person name="Kennedy G.G."/>
            <person name="Srinivasan R."/>
            <person name="Hunt B.G."/>
        </authorList>
    </citation>
    <scope>NUCLEOTIDE SEQUENCE</scope>
    <source>
        <strain evidence="2">PL_HMW_Pooled</strain>
    </source>
</reference>
<name>A0AAE1H6P1_9NEOP</name>
<sequence length="155" mass="16540">MLAMGSMEKIADASSRGKKENLGGGDAERRAITALCKWSRCVRVSLHRRRGACSAAAPFTLCRGCTAQWLRCPLPPPLPLLPAQTTGLPSLRSDDGAGWKTIISAGFGSACMCVRLSVLLSLITPATHAPLPVHLSNQCRFGRFEMIRDAGPTGH</sequence>
<gene>
    <name evidence="2" type="ORF">KUF71_024413</name>
</gene>
<comment type="caution">
    <text evidence="2">The sequence shown here is derived from an EMBL/GenBank/DDBJ whole genome shotgun (WGS) entry which is preliminary data.</text>
</comment>
<protein>
    <submittedName>
        <fullName evidence="2">Prolactin-7A1</fullName>
    </submittedName>
</protein>
<keyword evidence="3" id="KW-1185">Reference proteome</keyword>
<accession>A0AAE1H6P1</accession>
<organism evidence="2 3">
    <name type="scientific">Frankliniella fusca</name>
    <dbReference type="NCBI Taxonomy" id="407009"/>
    <lineage>
        <taxon>Eukaryota</taxon>
        <taxon>Metazoa</taxon>
        <taxon>Ecdysozoa</taxon>
        <taxon>Arthropoda</taxon>
        <taxon>Hexapoda</taxon>
        <taxon>Insecta</taxon>
        <taxon>Pterygota</taxon>
        <taxon>Neoptera</taxon>
        <taxon>Paraneoptera</taxon>
        <taxon>Thysanoptera</taxon>
        <taxon>Terebrantia</taxon>
        <taxon>Thripoidea</taxon>
        <taxon>Thripidae</taxon>
        <taxon>Frankliniella</taxon>
    </lineage>
</organism>
<feature type="compositionally biased region" description="Basic and acidic residues" evidence="1">
    <location>
        <begin position="9"/>
        <end position="24"/>
    </location>
</feature>
<dbReference type="Proteomes" id="UP001219518">
    <property type="component" value="Unassembled WGS sequence"/>
</dbReference>
<dbReference type="EMBL" id="JAHWGI010000406">
    <property type="protein sequence ID" value="KAK3915136.1"/>
    <property type="molecule type" value="Genomic_DNA"/>
</dbReference>
<feature type="region of interest" description="Disordered" evidence="1">
    <location>
        <begin position="1"/>
        <end position="24"/>
    </location>
</feature>
<dbReference type="AlphaFoldDB" id="A0AAE1H6P1"/>
<evidence type="ECO:0000256" key="1">
    <source>
        <dbReference type="SAM" id="MobiDB-lite"/>
    </source>
</evidence>
<reference evidence="2" key="1">
    <citation type="submission" date="2021-07" db="EMBL/GenBank/DDBJ databases">
        <authorList>
            <person name="Catto M.A."/>
            <person name="Jacobson A."/>
            <person name="Kennedy G."/>
            <person name="Labadie P."/>
            <person name="Hunt B.G."/>
            <person name="Srinivasan R."/>
        </authorList>
    </citation>
    <scope>NUCLEOTIDE SEQUENCE</scope>
    <source>
        <strain evidence="2">PL_HMW_Pooled</strain>
        <tissue evidence="2">Head</tissue>
    </source>
</reference>